<feature type="region of interest" description="Disordered" evidence="2">
    <location>
        <begin position="324"/>
        <end position="345"/>
    </location>
</feature>
<keyword evidence="3" id="KW-0732">Signal</keyword>
<comment type="caution">
    <text evidence="4">The sequence shown here is derived from an EMBL/GenBank/DDBJ whole genome shotgun (WGS) entry which is preliminary data.</text>
</comment>
<gene>
    <name evidence="4" type="ORF">GCM10008919_16040</name>
</gene>
<dbReference type="EMBL" id="BAAACR010000012">
    <property type="protein sequence ID" value="GAA0213614.1"/>
    <property type="molecule type" value="Genomic_DNA"/>
</dbReference>
<evidence type="ECO:0000313" key="5">
    <source>
        <dbReference type="Proteomes" id="UP001500399"/>
    </source>
</evidence>
<dbReference type="SUPFAM" id="SSF48452">
    <property type="entry name" value="TPR-like"/>
    <property type="match status" value="1"/>
</dbReference>
<organism evidence="4 5">
    <name type="scientific">Selenomonas dianae</name>
    <dbReference type="NCBI Taxonomy" id="135079"/>
    <lineage>
        <taxon>Bacteria</taxon>
        <taxon>Bacillati</taxon>
        <taxon>Bacillota</taxon>
        <taxon>Negativicutes</taxon>
        <taxon>Selenomonadales</taxon>
        <taxon>Selenomonadaceae</taxon>
        <taxon>Selenomonas</taxon>
    </lineage>
</organism>
<keyword evidence="1" id="KW-0175">Coiled coil</keyword>
<dbReference type="Proteomes" id="UP001500399">
    <property type="component" value="Unassembled WGS sequence"/>
</dbReference>
<feature type="chain" id="PRO_5047002020" description="Tetratricopeptide repeat protein" evidence="3">
    <location>
        <begin position="23"/>
        <end position="345"/>
    </location>
</feature>
<dbReference type="InterPro" id="IPR011990">
    <property type="entry name" value="TPR-like_helical_dom_sf"/>
</dbReference>
<reference evidence="4 5" key="1">
    <citation type="journal article" date="2019" name="Int. J. Syst. Evol. Microbiol.">
        <title>The Global Catalogue of Microorganisms (GCM) 10K type strain sequencing project: providing services to taxonomists for standard genome sequencing and annotation.</title>
        <authorList>
            <consortium name="The Broad Institute Genomics Platform"/>
            <consortium name="The Broad Institute Genome Sequencing Center for Infectious Disease"/>
            <person name="Wu L."/>
            <person name="Ma J."/>
        </authorList>
    </citation>
    <scope>NUCLEOTIDE SEQUENCE [LARGE SCALE GENOMIC DNA]</scope>
    <source>
        <strain evidence="4 5">JCM 8542</strain>
    </source>
</reference>
<name>A0ABN0T645_9FIRM</name>
<keyword evidence="5" id="KW-1185">Reference proteome</keyword>
<evidence type="ECO:0000256" key="3">
    <source>
        <dbReference type="SAM" id="SignalP"/>
    </source>
</evidence>
<sequence>MLKNILCAAVCVLTLAAPPSIAAAAPEIIETEGVYTMGDNDTPKSARDAARAEALRTASERAGLYIESASEVEGSALTRDEIRTVAAAVLRVVEEDVTPALVGDVWRYHVRLVCSVDTEGIDLKALAENKAELDRLRQERDMLRSANAALQSRAEQRTQPPTVLYVYGDAARDGQPPQSPAFQVYGEAAQRSTRTANGDRTVAVFADAEDMILRGETEHAVADLSFLLGDPSVTGEERAYAYLLRGCAYYAQRMNRLARADFDAAERTPHTGGRYPIWRLHEYRGRIAYAEQRYDEAADEVAAAWDASDKTDEELRSLVRRYERRAAQQQRHRTHGNGGTYSDTL</sequence>
<feature type="signal peptide" evidence="3">
    <location>
        <begin position="1"/>
        <end position="22"/>
    </location>
</feature>
<dbReference type="RefSeq" id="WP_304987422.1">
    <property type="nucleotide sequence ID" value="NZ_BAAACR010000012.1"/>
</dbReference>
<protein>
    <recommendedName>
        <fullName evidence="6">Tetratricopeptide repeat protein</fullName>
    </recommendedName>
</protein>
<accession>A0ABN0T645</accession>
<feature type="coiled-coil region" evidence="1">
    <location>
        <begin position="126"/>
        <end position="153"/>
    </location>
</feature>
<dbReference type="Gene3D" id="1.25.40.10">
    <property type="entry name" value="Tetratricopeptide repeat domain"/>
    <property type="match status" value="1"/>
</dbReference>
<evidence type="ECO:0000256" key="2">
    <source>
        <dbReference type="SAM" id="MobiDB-lite"/>
    </source>
</evidence>
<proteinExistence type="predicted"/>
<evidence type="ECO:0000256" key="1">
    <source>
        <dbReference type="SAM" id="Coils"/>
    </source>
</evidence>
<evidence type="ECO:0008006" key="6">
    <source>
        <dbReference type="Google" id="ProtNLM"/>
    </source>
</evidence>
<evidence type="ECO:0000313" key="4">
    <source>
        <dbReference type="EMBL" id="GAA0213614.1"/>
    </source>
</evidence>